<dbReference type="EMBL" id="GADI01007041">
    <property type="protein sequence ID" value="JAA66767.1"/>
    <property type="molecule type" value="mRNA"/>
</dbReference>
<organism evidence="3">
    <name type="scientific">Ixodes ricinus</name>
    <name type="common">Common tick</name>
    <name type="synonym">Acarus ricinus</name>
    <dbReference type="NCBI Taxonomy" id="34613"/>
    <lineage>
        <taxon>Eukaryota</taxon>
        <taxon>Metazoa</taxon>
        <taxon>Ecdysozoa</taxon>
        <taxon>Arthropoda</taxon>
        <taxon>Chelicerata</taxon>
        <taxon>Arachnida</taxon>
        <taxon>Acari</taxon>
        <taxon>Parasitiformes</taxon>
        <taxon>Ixodida</taxon>
        <taxon>Ixodoidea</taxon>
        <taxon>Ixodidae</taxon>
        <taxon>Ixodinae</taxon>
        <taxon>Ixodes</taxon>
    </lineage>
</organism>
<feature type="signal peptide" evidence="2">
    <location>
        <begin position="1"/>
        <end position="21"/>
    </location>
</feature>
<name>A0A0K8R6I1_IXORI</name>
<evidence type="ECO:0000256" key="1">
    <source>
        <dbReference type="SAM" id="MobiDB-lite"/>
    </source>
</evidence>
<proteinExistence type="evidence at transcript level"/>
<feature type="compositionally biased region" description="Low complexity" evidence="1">
    <location>
        <begin position="274"/>
        <end position="288"/>
    </location>
</feature>
<accession>A0A0K8R6I1</accession>
<evidence type="ECO:0000256" key="2">
    <source>
        <dbReference type="SAM" id="SignalP"/>
    </source>
</evidence>
<feature type="compositionally biased region" description="Basic and acidic residues" evidence="1">
    <location>
        <begin position="213"/>
        <end position="226"/>
    </location>
</feature>
<evidence type="ECO:0000313" key="3">
    <source>
        <dbReference type="EMBL" id="JAA66767.1"/>
    </source>
</evidence>
<dbReference type="AlphaFoldDB" id="A0A0K8R6I1"/>
<keyword evidence="2" id="KW-0732">Signal</keyword>
<protein>
    <submittedName>
        <fullName evidence="3">Putative p32 protein</fullName>
    </submittedName>
</protein>
<sequence>MNSLYWSSCLWLCFMCTGVESLSKFHIRPRDQDGVTLTISYLVDDFAIANNKQTVDQWLQQVTWQTQILFHQFFGFSLNLVSMTPYLVNQSDLISVLKHHKNSPFLSLDGAIDALTDYFSDKPRADIICLVTNLTLNDGDYVKNEYGYSKQKTLCEKGVTILLAYAQHQSGWSAHKLVRIIMDSFSSDVDQHALNLPVDQHAKVKKYLRTCKNGREDLPTPSHPDEQPPTPRPPEPPSEPENPTPTEKPPTTPEEPPAPMPPQPEPQPPPEPPVTTTTTTVTPVPDYC</sequence>
<reference evidence="3" key="1">
    <citation type="submission" date="2012-12" db="EMBL/GenBank/DDBJ databases">
        <title>Identification and characterization of a phenylalanine ammonia-lyase gene family in Isatis indigotica Fort.</title>
        <authorList>
            <person name="Liu Q."/>
            <person name="Chen J."/>
            <person name="Zhou X."/>
            <person name="Di P."/>
            <person name="Xiao Y."/>
            <person name="Xuan H."/>
            <person name="Zhang L."/>
            <person name="Chen W."/>
        </authorList>
    </citation>
    <scope>NUCLEOTIDE SEQUENCE</scope>
    <source>
        <tissue evidence="3">Salivary gland</tissue>
    </source>
</reference>
<feature type="compositionally biased region" description="Pro residues" evidence="1">
    <location>
        <begin position="227"/>
        <end position="273"/>
    </location>
</feature>
<feature type="chain" id="PRO_5005516232" evidence="2">
    <location>
        <begin position="22"/>
        <end position="288"/>
    </location>
</feature>
<feature type="region of interest" description="Disordered" evidence="1">
    <location>
        <begin position="213"/>
        <end position="288"/>
    </location>
</feature>